<dbReference type="EMBL" id="SZZH01000001">
    <property type="protein sequence ID" value="TKV61856.1"/>
    <property type="molecule type" value="Genomic_DNA"/>
</dbReference>
<evidence type="ECO:0008006" key="4">
    <source>
        <dbReference type="Google" id="ProtNLM"/>
    </source>
</evidence>
<dbReference type="Gene3D" id="1.10.30.50">
    <property type="match status" value="1"/>
</dbReference>
<evidence type="ECO:0000313" key="3">
    <source>
        <dbReference type="Proteomes" id="UP000306985"/>
    </source>
</evidence>
<accession>A0A4U6QP60</accession>
<organism evidence="2 3">
    <name type="scientific">Nakamurella flava</name>
    <dbReference type="NCBI Taxonomy" id="2576308"/>
    <lineage>
        <taxon>Bacteria</taxon>
        <taxon>Bacillati</taxon>
        <taxon>Actinomycetota</taxon>
        <taxon>Actinomycetes</taxon>
        <taxon>Nakamurellales</taxon>
        <taxon>Nakamurellaceae</taxon>
        <taxon>Nakamurella</taxon>
    </lineage>
</organism>
<comment type="caution">
    <text evidence="2">The sequence shown here is derived from an EMBL/GenBank/DDBJ whole genome shotgun (WGS) entry which is preliminary data.</text>
</comment>
<evidence type="ECO:0000256" key="1">
    <source>
        <dbReference type="SAM" id="MobiDB-lite"/>
    </source>
</evidence>
<reference evidence="2 3" key="1">
    <citation type="submission" date="2019-05" db="EMBL/GenBank/DDBJ databases">
        <title>Nakamurella sp. N5BH11, whole genome shotgun sequence.</title>
        <authorList>
            <person name="Tuo L."/>
        </authorList>
    </citation>
    <scope>NUCLEOTIDE SEQUENCE [LARGE SCALE GENOMIC DNA]</scope>
    <source>
        <strain evidence="2 3">N5BH11</strain>
    </source>
</reference>
<evidence type="ECO:0000313" key="2">
    <source>
        <dbReference type="EMBL" id="TKV61856.1"/>
    </source>
</evidence>
<dbReference type="Proteomes" id="UP000306985">
    <property type="component" value="Unassembled WGS sequence"/>
</dbReference>
<sequence length="340" mass="36742">MLGNREMFVTSGMMVAMVKGFVQSLVTESAAHNTDYKINLGQVLLAGGEQAGQQMAGWCVSLGLMKVTANLADQPTEWELTLPTDIAHNRSAAEIARDRQRQRDNTNPRIRAEVRLRDGDACRWCGVITYWGSPDKRSARVGELDHLDDQALAAGKPGKVTTIVVACRHCNGSRQKAREGWDVELNPPPHPSDRFYSRVTAAYIHKHLGIPVPVTTADDERPDSQSGTAAPERPGPQPGTAPNPRQRARRVPGTRDSADERPTAGAPAMVHLEWDAGPGSPADHRITTDQQLSETRVSRDGSGRGLVGSGRDGPGGDGKGSAPPAGRSRRSRRRGRSRHG</sequence>
<feature type="region of interest" description="Disordered" evidence="1">
    <location>
        <begin position="212"/>
        <end position="340"/>
    </location>
</feature>
<feature type="compositionally biased region" description="Basic residues" evidence="1">
    <location>
        <begin position="327"/>
        <end position="340"/>
    </location>
</feature>
<proteinExistence type="predicted"/>
<gene>
    <name evidence="2" type="ORF">FDO65_10035</name>
</gene>
<protein>
    <recommendedName>
        <fullName evidence="4">HNH endonuclease</fullName>
    </recommendedName>
</protein>
<feature type="compositionally biased region" description="Gly residues" evidence="1">
    <location>
        <begin position="303"/>
        <end position="319"/>
    </location>
</feature>
<keyword evidence="3" id="KW-1185">Reference proteome</keyword>
<dbReference type="RefSeq" id="WP_137449161.1">
    <property type="nucleotide sequence ID" value="NZ_SZZH01000001.1"/>
</dbReference>
<name>A0A4U6QP60_9ACTN</name>
<dbReference type="OrthoDB" id="4398343at2"/>
<dbReference type="AlphaFoldDB" id="A0A4U6QP60"/>